<dbReference type="InParanoid" id="A0A3N4KZT5"/>
<dbReference type="AlphaFoldDB" id="A0A3N4KZT5"/>
<protein>
    <recommendedName>
        <fullName evidence="3">F-box domain-containing protein</fullName>
    </recommendedName>
</protein>
<sequence>MFPFKKVYNALQINSSSSKQSTKRPDSISIPLRQLSIRTVSEDDNEDVDRHVVQQQRKAPTLPADVWFLILPQVDYTENCTLCKHKQLYNLSLVCRVFNEFATKALYQTLDLRLEDACLEVHGDSLDSYNNEPSFLRENILRKKLDRLENTLRSPEGPAALIRHLKFPVIELRWKMTYGPNDINPALYTGLSRGVYNYGRDEPSAHYRPKVSTHDESQLYVRPVMRRTDLALWKNNISVGILPKWITIFELASARLESVFGLGSLWTYIHEYERDVLRERLFDAIERNQNWVEWDWRWSSWGYSQHSAEAILEEPRLLEIFSQMKNIRSIQLDKTEWADKVLEIFPGTLESITIESLRIGGCDFDFMFKRLPTKGLKSLKIIVSESYFKPLEKCDPFKPLLEYLKLCHQQSAATLTNLDFQVNWNLSSSSYKLCNDLEGTYLGMMPIEEFLSSIFIYAPLLRTFNFVLATTHEDEVQYPPTEKPMPFIAHNLRSMSISLPARNNKLWFATKISSGAFPALRKFTFRSAFSRNNGPKQTCTRCVHLEWPEINKWYDFASEQDNLLVEACRKAGVRQWEMEVMNRPWAECSSFTLEESCEDDPKNLYFRPPQKHLTDYDAGLFFSGQSGPALPRRNSPKRRNARAIVTPGQTLTRGTVCDVFAPTFGIGYYQHQNNSILLAMISAPSGMTITVLHHLDNDSDEACVEFSAKSKGFKN</sequence>
<evidence type="ECO:0000313" key="1">
    <source>
        <dbReference type="EMBL" id="RPB14998.1"/>
    </source>
</evidence>
<gene>
    <name evidence="1" type="ORF">P167DRAFT_571865</name>
</gene>
<dbReference type="OrthoDB" id="5286222at2759"/>
<dbReference type="Proteomes" id="UP000277580">
    <property type="component" value="Unassembled WGS sequence"/>
</dbReference>
<evidence type="ECO:0008006" key="3">
    <source>
        <dbReference type="Google" id="ProtNLM"/>
    </source>
</evidence>
<evidence type="ECO:0000313" key="2">
    <source>
        <dbReference type="Proteomes" id="UP000277580"/>
    </source>
</evidence>
<dbReference type="EMBL" id="ML119115">
    <property type="protein sequence ID" value="RPB14998.1"/>
    <property type="molecule type" value="Genomic_DNA"/>
</dbReference>
<keyword evidence="2" id="KW-1185">Reference proteome</keyword>
<reference evidence="1 2" key="1">
    <citation type="journal article" date="2018" name="Nat. Ecol. Evol.">
        <title>Pezizomycetes genomes reveal the molecular basis of ectomycorrhizal truffle lifestyle.</title>
        <authorList>
            <person name="Murat C."/>
            <person name="Payen T."/>
            <person name="Noel B."/>
            <person name="Kuo A."/>
            <person name="Morin E."/>
            <person name="Chen J."/>
            <person name="Kohler A."/>
            <person name="Krizsan K."/>
            <person name="Balestrini R."/>
            <person name="Da Silva C."/>
            <person name="Montanini B."/>
            <person name="Hainaut M."/>
            <person name="Levati E."/>
            <person name="Barry K.W."/>
            <person name="Belfiori B."/>
            <person name="Cichocki N."/>
            <person name="Clum A."/>
            <person name="Dockter R.B."/>
            <person name="Fauchery L."/>
            <person name="Guy J."/>
            <person name="Iotti M."/>
            <person name="Le Tacon F."/>
            <person name="Lindquist E.A."/>
            <person name="Lipzen A."/>
            <person name="Malagnac F."/>
            <person name="Mello A."/>
            <person name="Molinier V."/>
            <person name="Miyauchi S."/>
            <person name="Poulain J."/>
            <person name="Riccioni C."/>
            <person name="Rubini A."/>
            <person name="Sitrit Y."/>
            <person name="Splivallo R."/>
            <person name="Traeger S."/>
            <person name="Wang M."/>
            <person name="Zifcakova L."/>
            <person name="Wipf D."/>
            <person name="Zambonelli A."/>
            <person name="Paolocci F."/>
            <person name="Nowrousian M."/>
            <person name="Ottonello S."/>
            <person name="Baldrian P."/>
            <person name="Spatafora J.W."/>
            <person name="Henrissat B."/>
            <person name="Nagy L.G."/>
            <person name="Aury J.M."/>
            <person name="Wincker P."/>
            <person name="Grigoriev I.V."/>
            <person name="Bonfante P."/>
            <person name="Martin F.M."/>
        </authorList>
    </citation>
    <scope>NUCLEOTIDE SEQUENCE [LARGE SCALE GENOMIC DNA]</scope>
    <source>
        <strain evidence="1 2">CCBAS932</strain>
    </source>
</reference>
<name>A0A3N4KZT5_9PEZI</name>
<accession>A0A3N4KZT5</accession>
<dbReference type="SUPFAM" id="SSF52047">
    <property type="entry name" value="RNI-like"/>
    <property type="match status" value="1"/>
</dbReference>
<organism evidence="1 2">
    <name type="scientific">Morchella conica CCBAS932</name>
    <dbReference type="NCBI Taxonomy" id="1392247"/>
    <lineage>
        <taxon>Eukaryota</taxon>
        <taxon>Fungi</taxon>
        <taxon>Dikarya</taxon>
        <taxon>Ascomycota</taxon>
        <taxon>Pezizomycotina</taxon>
        <taxon>Pezizomycetes</taxon>
        <taxon>Pezizales</taxon>
        <taxon>Morchellaceae</taxon>
        <taxon>Morchella</taxon>
    </lineage>
</organism>
<proteinExistence type="predicted"/>